<dbReference type="RefSeq" id="WP_069031907.1">
    <property type="nucleotide sequence ID" value="NZ_MDKC01000001.1"/>
</dbReference>
<sequence length="354" mass="41910">MTNLNNHTNQMEMRQMIHNYQQNGDRTVINYILELCKTDYTTHPSRKVNKTTNEQHHINYKMEDTEEIYYDSKGRVINKVEYIPVGEGYTIYTQTGYSVSYDFPEGSMEYIAIAINGLNHQAKRAVFKRVINKHIEDGFDDFRYFEDELPEIKDYINTSWEELTDLVTPLILSYETDHIVYQMCDYFKVAWRYNKFMEALKEIEDGSNIEKITIEALKHALSKVDVTFEPKQIIKFINLSFKNKWIDLQLKGSRGKYVNGEYRLPQFKENQKTIHMLFKKGTKINLKKLNDKQRELINQLVAIIEDDMKNNPKVFKVNKKGIYTVSKRYLAERTNQSESGLKHKLIRIENKMSS</sequence>
<keyword evidence="3" id="KW-1185">Reference proteome</keyword>
<evidence type="ECO:0000256" key="1">
    <source>
        <dbReference type="SAM" id="Coils"/>
    </source>
</evidence>
<organism evidence="2 3">
    <name type="scientific">Gottfriedia luciferensis</name>
    <dbReference type="NCBI Taxonomy" id="178774"/>
    <lineage>
        <taxon>Bacteria</taxon>
        <taxon>Bacillati</taxon>
        <taxon>Bacillota</taxon>
        <taxon>Bacilli</taxon>
        <taxon>Bacillales</taxon>
        <taxon>Bacillaceae</taxon>
        <taxon>Gottfriedia</taxon>
    </lineage>
</organism>
<name>A0ABX2ZVL9_9BACI</name>
<reference evidence="2 3" key="1">
    <citation type="submission" date="2016-07" db="EMBL/GenBank/DDBJ databases">
        <authorList>
            <person name="Townsley L."/>
            <person name="Shank E.A."/>
        </authorList>
    </citation>
    <scope>NUCLEOTIDE SEQUENCE [LARGE SCALE GENOMIC DNA]</scope>
    <source>
        <strain evidence="2 3">CH01</strain>
    </source>
</reference>
<gene>
    <name evidence="2" type="ORF">BED47_00700</name>
</gene>
<accession>A0ABX2ZVL9</accession>
<keyword evidence="1" id="KW-0175">Coiled coil</keyword>
<dbReference type="EMBL" id="MDKC01000001">
    <property type="protein sequence ID" value="ODG93722.1"/>
    <property type="molecule type" value="Genomic_DNA"/>
</dbReference>
<proteinExistence type="predicted"/>
<comment type="caution">
    <text evidence="2">The sequence shown here is derived from an EMBL/GenBank/DDBJ whole genome shotgun (WGS) entry which is preliminary data.</text>
</comment>
<evidence type="ECO:0000313" key="3">
    <source>
        <dbReference type="Proteomes" id="UP000094580"/>
    </source>
</evidence>
<protein>
    <submittedName>
        <fullName evidence="2">Uncharacterized protein</fullName>
    </submittedName>
</protein>
<feature type="coiled-coil region" evidence="1">
    <location>
        <begin position="279"/>
        <end position="306"/>
    </location>
</feature>
<dbReference type="Proteomes" id="UP000094580">
    <property type="component" value="Unassembled WGS sequence"/>
</dbReference>
<evidence type="ECO:0000313" key="2">
    <source>
        <dbReference type="EMBL" id="ODG93722.1"/>
    </source>
</evidence>